<keyword evidence="1" id="KW-1185">Reference proteome</keyword>
<evidence type="ECO:0000313" key="1">
    <source>
        <dbReference type="Proteomes" id="UP000515158"/>
    </source>
</evidence>
<dbReference type="OrthoDB" id="8190494at2759"/>
<dbReference type="InParanoid" id="A0A6P8ZSI3"/>
<reference evidence="2" key="1">
    <citation type="submission" date="2025-08" db="UniProtKB">
        <authorList>
            <consortium name="RefSeq"/>
        </authorList>
    </citation>
    <scope>IDENTIFICATION</scope>
    <source>
        <tissue evidence="2">Total insect</tissue>
    </source>
</reference>
<dbReference type="Proteomes" id="UP000515158">
    <property type="component" value="Unplaced"/>
</dbReference>
<organism evidence="2">
    <name type="scientific">Thrips palmi</name>
    <name type="common">Melon thrips</name>
    <dbReference type="NCBI Taxonomy" id="161013"/>
    <lineage>
        <taxon>Eukaryota</taxon>
        <taxon>Metazoa</taxon>
        <taxon>Ecdysozoa</taxon>
        <taxon>Arthropoda</taxon>
        <taxon>Hexapoda</taxon>
        <taxon>Insecta</taxon>
        <taxon>Pterygota</taxon>
        <taxon>Neoptera</taxon>
        <taxon>Paraneoptera</taxon>
        <taxon>Thysanoptera</taxon>
        <taxon>Terebrantia</taxon>
        <taxon>Thripoidea</taxon>
        <taxon>Thripidae</taxon>
        <taxon>Thrips</taxon>
    </lineage>
</organism>
<dbReference type="RefSeq" id="XP_034248207.1">
    <property type="nucleotide sequence ID" value="XM_034392316.1"/>
</dbReference>
<dbReference type="GeneID" id="117649473"/>
<dbReference type="FunCoup" id="A0A6P8ZSI3">
    <property type="interactions" value="4"/>
</dbReference>
<dbReference type="AlphaFoldDB" id="A0A6P8ZSI3"/>
<dbReference type="KEGG" id="tpal:117649473"/>
<evidence type="ECO:0000313" key="2">
    <source>
        <dbReference type="RefSeq" id="XP_034248207.1"/>
    </source>
</evidence>
<name>A0A6P8ZSI3_THRPL</name>
<sequence length="197" mass="21745">MSAVMDTMCHNENISNCYRSFLASSAKRQQRRSALDRKIHKLKKMLKPVLSLVRGRSEKTYYQKETAPCCWAQDSCQDADADNAANEALEARLLDDLAHPKGASIQVWVGGQVVEIPIVPGQPQVIPVHFVIDQEAVDGFCWTPMSADSDLCCSDNTPYITEHQLPEVQATPAFEAYEPYSTFASACPIANCTPCAC</sequence>
<protein>
    <submittedName>
        <fullName evidence="2">Uncharacterized protein LOC117649473</fullName>
    </submittedName>
</protein>
<proteinExistence type="predicted"/>
<accession>A0A6P8ZSI3</accession>
<gene>
    <name evidence="2" type="primary">LOC117649473</name>
</gene>